<comment type="caution">
    <text evidence="3">The sequence shown here is derived from an EMBL/GenBank/DDBJ whole genome shotgun (WGS) entry which is preliminary data.</text>
</comment>
<keyword evidence="1" id="KW-0175">Coiled coil</keyword>
<sequence>MAAEEKNMAVFSRLAQQWNVNPVGEVKICVLGLTMTTDSPKFVLLTVTCGLVSAGLLSQVSRAFLCLVWRKACRWCSTFFLSPPSPIPHQTSADSAVSNQIATASKQPLKMGQKMTVTTSVQLSTDAFEPELDILTSSYEIVDLPRLRVRTRDAQTSPILSRQSLRDVGVATLGLVGTQDRSTSPISSSMFESGSPDDLLLMFEGEEEEEIGVLRDESGLPLKGDNSELYEKLGSIQKALQEANQEMDSYMSTLSEISQRHLCSPEHTGSRGYLPGVNFSAASSGGGDCTFHNSNNGLAWEDEFSLIPSFTPFISHSPCRQSHPTLPQNSNLEDLMTWHSDLHFYSGGLSYPVSVDVDKDTSVEIDSQISSSGDRDRTSTTTLRDSGCRDVWDAEEDPSGRMCSACRSSQKPRPLSAPSGGSGSGYSSPVFLCCFAMLLCSPYTVVAVK</sequence>
<dbReference type="EMBL" id="MTYJ01000002">
    <property type="protein sequence ID" value="OQV25538.1"/>
    <property type="molecule type" value="Genomic_DNA"/>
</dbReference>
<evidence type="ECO:0000313" key="4">
    <source>
        <dbReference type="Proteomes" id="UP000192578"/>
    </source>
</evidence>
<dbReference type="OrthoDB" id="10070382at2759"/>
<feature type="coiled-coil region" evidence="1">
    <location>
        <begin position="226"/>
        <end position="260"/>
    </location>
</feature>
<name>A0A1W0XDQ4_HYPEX</name>
<feature type="region of interest" description="Disordered" evidence="2">
    <location>
        <begin position="366"/>
        <end position="420"/>
    </location>
</feature>
<protein>
    <submittedName>
        <fullName evidence="3">Uncharacterized protein</fullName>
    </submittedName>
</protein>
<accession>A0A1W0XDQ4</accession>
<reference evidence="4" key="1">
    <citation type="submission" date="2017-01" db="EMBL/GenBank/DDBJ databases">
        <title>Comparative genomics of anhydrobiosis in the tardigrade Hypsibius dujardini.</title>
        <authorList>
            <person name="Yoshida Y."/>
            <person name="Koutsovoulos G."/>
            <person name="Laetsch D."/>
            <person name="Stevens L."/>
            <person name="Kumar S."/>
            <person name="Horikawa D."/>
            <person name="Ishino K."/>
            <person name="Komine S."/>
            <person name="Tomita M."/>
            <person name="Blaxter M."/>
            <person name="Arakawa K."/>
        </authorList>
    </citation>
    <scope>NUCLEOTIDE SEQUENCE [LARGE SCALE GENOMIC DNA]</scope>
    <source>
        <strain evidence="4">Z151</strain>
    </source>
</reference>
<organism evidence="3 4">
    <name type="scientific">Hypsibius exemplaris</name>
    <name type="common">Freshwater tardigrade</name>
    <dbReference type="NCBI Taxonomy" id="2072580"/>
    <lineage>
        <taxon>Eukaryota</taxon>
        <taxon>Metazoa</taxon>
        <taxon>Ecdysozoa</taxon>
        <taxon>Tardigrada</taxon>
        <taxon>Eutardigrada</taxon>
        <taxon>Parachela</taxon>
        <taxon>Hypsibioidea</taxon>
        <taxon>Hypsibiidae</taxon>
        <taxon>Hypsibius</taxon>
    </lineage>
</organism>
<dbReference type="AlphaFoldDB" id="A0A1W0XDQ4"/>
<evidence type="ECO:0000256" key="1">
    <source>
        <dbReference type="SAM" id="Coils"/>
    </source>
</evidence>
<keyword evidence="4" id="KW-1185">Reference proteome</keyword>
<evidence type="ECO:0000256" key="2">
    <source>
        <dbReference type="SAM" id="MobiDB-lite"/>
    </source>
</evidence>
<evidence type="ECO:0000313" key="3">
    <source>
        <dbReference type="EMBL" id="OQV25538.1"/>
    </source>
</evidence>
<proteinExistence type="predicted"/>
<dbReference type="Proteomes" id="UP000192578">
    <property type="component" value="Unassembled WGS sequence"/>
</dbReference>
<gene>
    <name evidence="3" type="ORF">BV898_00477</name>
</gene>